<dbReference type="CDD" id="cd03426">
    <property type="entry name" value="NUDIX_CoAse_Nudt7"/>
    <property type="match status" value="1"/>
</dbReference>
<organism evidence="8 9">
    <name type="scientific">Pseudonocardia thermophila</name>
    <dbReference type="NCBI Taxonomy" id="1848"/>
    <lineage>
        <taxon>Bacteria</taxon>
        <taxon>Bacillati</taxon>
        <taxon>Actinomycetota</taxon>
        <taxon>Actinomycetes</taxon>
        <taxon>Pseudonocardiales</taxon>
        <taxon>Pseudonocardiaceae</taxon>
        <taxon>Pseudonocardia</taxon>
    </lineage>
</organism>
<dbReference type="PANTHER" id="PTHR12992:SF11">
    <property type="entry name" value="MITOCHONDRIAL COENZYME A DIPHOSPHATASE NUDT8"/>
    <property type="match status" value="1"/>
</dbReference>
<dbReference type="Pfam" id="PF00293">
    <property type="entry name" value="NUDIX"/>
    <property type="match status" value="1"/>
</dbReference>
<dbReference type="GO" id="GO:0046872">
    <property type="term" value="F:metal ion binding"/>
    <property type="evidence" value="ECO:0007669"/>
    <property type="project" value="UniProtKB-KW"/>
</dbReference>
<proteinExistence type="predicted"/>
<protein>
    <submittedName>
        <fullName evidence="8">8-oxo-dGTP pyrophosphatase MutT, NUDIX family</fullName>
    </submittedName>
</protein>
<keyword evidence="5" id="KW-0460">Magnesium</keyword>
<evidence type="ECO:0000256" key="4">
    <source>
        <dbReference type="ARBA" id="ARBA00022801"/>
    </source>
</evidence>
<dbReference type="EMBL" id="FRAP01000010">
    <property type="protein sequence ID" value="SHK67197.1"/>
    <property type="molecule type" value="Genomic_DNA"/>
</dbReference>
<dbReference type="InterPro" id="IPR045121">
    <property type="entry name" value="CoAse"/>
</dbReference>
<dbReference type="Gene3D" id="3.90.79.10">
    <property type="entry name" value="Nucleoside Triphosphate Pyrophosphohydrolase"/>
    <property type="match status" value="1"/>
</dbReference>
<feature type="domain" description="Nudix hydrolase" evidence="7">
    <location>
        <begin position="48"/>
        <end position="188"/>
    </location>
</feature>
<evidence type="ECO:0000256" key="5">
    <source>
        <dbReference type="ARBA" id="ARBA00022842"/>
    </source>
</evidence>
<evidence type="ECO:0000313" key="9">
    <source>
        <dbReference type="Proteomes" id="UP000184363"/>
    </source>
</evidence>
<evidence type="ECO:0000256" key="3">
    <source>
        <dbReference type="ARBA" id="ARBA00022723"/>
    </source>
</evidence>
<dbReference type="PROSITE" id="PS51462">
    <property type="entry name" value="NUDIX"/>
    <property type="match status" value="1"/>
</dbReference>
<evidence type="ECO:0000256" key="6">
    <source>
        <dbReference type="ARBA" id="ARBA00023211"/>
    </source>
</evidence>
<comment type="cofactor">
    <cofactor evidence="2">
        <name>Mg(2+)</name>
        <dbReference type="ChEBI" id="CHEBI:18420"/>
    </cofactor>
</comment>
<keyword evidence="6" id="KW-0464">Manganese</keyword>
<name>A0A1M6UDF3_PSETH</name>
<dbReference type="Proteomes" id="UP000184363">
    <property type="component" value="Unassembled WGS sequence"/>
</dbReference>
<dbReference type="STRING" id="1848.SAMN05443637_11010"/>
<dbReference type="AlphaFoldDB" id="A0A1M6UDF3"/>
<gene>
    <name evidence="8" type="ORF">SAMN05443637_11010</name>
</gene>
<dbReference type="RefSeq" id="WP_073457535.1">
    <property type="nucleotide sequence ID" value="NZ_CALGVN010000001.1"/>
</dbReference>
<dbReference type="SUPFAM" id="SSF55811">
    <property type="entry name" value="Nudix"/>
    <property type="match status" value="1"/>
</dbReference>
<dbReference type="OrthoDB" id="9802805at2"/>
<dbReference type="InterPro" id="IPR000086">
    <property type="entry name" value="NUDIX_hydrolase_dom"/>
</dbReference>
<dbReference type="PANTHER" id="PTHR12992">
    <property type="entry name" value="NUDIX HYDROLASE"/>
    <property type="match status" value="1"/>
</dbReference>
<comment type="cofactor">
    <cofactor evidence="1">
        <name>Mn(2+)</name>
        <dbReference type="ChEBI" id="CHEBI:29035"/>
    </cofactor>
</comment>
<sequence>MSTARDSRPSPALRPDLAPDWLRPLLAGTRTLRPGQIGTQRIPPPVSGGRRAAVLIAFGEGQHGPDLLLVERAATLRDHAGQVAFPGGSADPQDADAVATALREAEEETGLDPSGVVPLVQLPDLYIPRSRFVVSPVVGHWARPVAVRAVDPGETASVVRVPVEELADPANRFSVAHPSGYTGPAFAVSGLLVWGFTGGLLSALLDLGGWARPWDAAVVRPLDEAWSWARRVHQEVDGR</sequence>
<dbReference type="InterPro" id="IPR015797">
    <property type="entry name" value="NUDIX_hydrolase-like_dom_sf"/>
</dbReference>
<keyword evidence="3" id="KW-0479">Metal-binding</keyword>
<keyword evidence="4" id="KW-0378">Hydrolase</keyword>
<evidence type="ECO:0000313" key="8">
    <source>
        <dbReference type="EMBL" id="SHK67197.1"/>
    </source>
</evidence>
<evidence type="ECO:0000259" key="7">
    <source>
        <dbReference type="PROSITE" id="PS51462"/>
    </source>
</evidence>
<evidence type="ECO:0000256" key="2">
    <source>
        <dbReference type="ARBA" id="ARBA00001946"/>
    </source>
</evidence>
<dbReference type="GO" id="GO:0010945">
    <property type="term" value="F:coenzyme A diphosphatase activity"/>
    <property type="evidence" value="ECO:0007669"/>
    <property type="project" value="InterPro"/>
</dbReference>
<accession>A0A1M6UDF3</accession>
<keyword evidence="9" id="KW-1185">Reference proteome</keyword>
<evidence type="ECO:0000256" key="1">
    <source>
        <dbReference type="ARBA" id="ARBA00001936"/>
    </source>
</evidence>
<reference evidence="8 9" key="1">
    <citation type="submission" date="2016-11" db="EMBL/GenBank/DDBJ databases">
        <authorList>
            <person name="Jaros S."/>
            <person name="Januszkiewicz K."/>
            <person name="Wedrychowicz H."/>
        </authorList>
    </citation>
    <scope>NUCLEOTIDE SEQUENCE [LARGE SCALE GENOMIC DNA]</scope>
    <source>
        <strain evidence="8 9">DSM 43832</strain>
    </source>
</reference>